<evidence type="ECO:0000256" key="1">
    <source>
        <dbReference type="SAM" id="MobiDB-lite"/>
    </source>
</evidence>
<name>A0A9W7XXM2_9FUNG</name>
<keyword evidence="3" id="KW-1185">Reference proteome</keyword>
<accession>A0A9W7XXM2</accession>
<gene>
    <name evidence="2" type="ORF">LPJ53_005057</name>
</gene>
<comment type="caution">
    <text evidence="2">The sequence shown here is derived from an EMBL/GenBank/DDBJ whole genome shotgun (WGS) entry which is preliminary data.</text>
</comment>
<evidence type="ECO:0000313" key="3">
    <source>
        <dbReference type="Proteomes" id="UP001149813"/>
    </source>
</evidence>
<proteinExistence type="predicted"/>
<organism evidence="2 3">
    <name type="scientific">Coemansia erecta</name>
    <dbReference type="NCBI Taxonomy" id="147472"/>
    <lineage>
        <taxon>Eukaryota</taxon>
        <taxon>Fungi</taxon>
        <taxon>Fungi incertae sedis</taxon>
        <taxon>Zoopagomycota</taxon>
        <taxon>Kickxellomycotina</taxon>
        <taxon>Kickxellomycetes</taxon>
        <taxon>Kickxellales</taxon>
        <taxon>Kickxellaceae</taxon>
        <taxon>Coemansia</taxon>
    </lineage>
</organism>
<dbReference type="Gene3D" id="2.70.50.70">
    <property type="match status" value="1"/>
</dbReference>
<dbReference type="EMBL" id="JANBOJ010000274">
    <property type="protein sequence ID" value="KAJ1720293.1"/>
    <property type="molecule type" value="Genomic_DNA"/>
</dbReference>
<dbReference type="PANTHER" id="PTHR36182">
    <property type="entry name" value="PROTEIN, PUTATIVE (AFU_ORTHOLOGUE AFUA_6G10930)-RELATED"/>
    <property type="match status" value="1"/>
</dbReference>
<sequence>MAMTKPCSRYTPHGDCPALPEGQELDYSLNSPLDPSAPLCKHTVPYDTPVETWTAGQEITVEFDSDGGAAHGGGHCQFSLSYDGGKSFVVVHEELKYCFVDGPTTSNTPEVLSYKFNLPQDLPSSDKAVFAWTWVNAMGNREFYMNCADVAIEGTAESYTGKEIVIANHDGYDSIPEFGGNYDTGLDLYNSTSQITVTSSGSSDTSESSGGAENSSS</sequence>
<dbReference type="OrthoDB" id="2342176at2759"/>
<protein>
    <recommendedName>
        <fullName evidence="4">Chitin-binding type-4 domain-containing protein</fullName>
    </recommendedName>
</protein>
<dbReference type="PANTHER" id="PTHR36182:SF1">
    <property type="entry name" value="PROTEIN, PUTATIVE (AFU_ORTHOLOGUE AFUA_6G10930)-RELATED"/>
    <property type="match status" value="1"/>
</dbReference>
<evidence type="ECO:0008006" key="4">
    <source>
        <dbReference type="Google" id="ProtNLM"/>
    </source>
</evidence>
<dbReference type="AlphaFoldDB" id="A0A9W7XXM2"/>
<reference evidence="2" key="1">
    <citation type="submission" date="2022-07" db="EMBL/GenBank/DDBJ databases">
        <title>Phylogenomic reconstructions and comparative analyses of Kickxellomycotina fungi.</title>
        <authorList>
            <person name="Reynolds N.K."/>
            <person name="Stajich J.E."/>
            <person name="Barry K."/>
            <person name="Grigoriev I.V."/>
            <person name="Crous P."/>
            <person name="Smith M.E."/>
        </authorList>
    </citation>
    <scope>NUCLEOTIDE SEQUENCE</scope>
    <source>
        <strain evidence="2">NBRC 32514</strain>
    </source>
</reference>
<dbReference type="Proteomes" id="UP001149813">
    <property type="component" value="Unassembled WGS sequence"/>
</dbReference>
<evidence type="ECO:0000313" key="2">
    <source>
        <dbReference type="EMBL" id="KAJ1720293.1"/>
    </source>
</evidence>
<feature type="region of interest" description="Disordered" evidence="1">
    <location>
        <begin position="196"/>
        <end position="217"/>
    </location>
</feature>